<dbReference type="GO" id="GO:0005829">
    <property type="term" value="C:cytosol"/>
    <property type="evidence" value="ECO:0007669"/>
    <property type="project" value="TreeGrafter"/>
</dbReference>
<feature type="binding site" evidence="3">
    <location>
        <begin position="9"/>
        <end position="16"/>
    </location>
    <ligand>
        <name>substrate</name>
    </ligand>
</feature>
<evidence type="ECO:0000256" key="3">
    <source>
        <dbReference type="PIRSR" id="PIRSR613078-2"/>
    </source>
</evidence>
<keyword evidence="1" id="KW-0378">Hydrolase</keyword>
<dbReference type="GO" id="GO:0045820">
    <property type="term" value="P:negative regulation of glycolytic process"/>
    <property type="evidence" value="ECO:0007669"/>
    <property type="project" value="TreeGrafter"/>
</dbReference>
<dbReference type="PANTHER" id="PTHR46517:SF1">
    <property type="entry name" value="FRUCTOSE-2,6-BISPHOSPHATASE TIGAR"/>
    <property type="match status" value="1"/>
</dbReference>
<dbReference type="InterPro" id="IPR029033">
    <property type="entry name" value="His_PPase_superfam"/>
</dbReference>
<dbReference type="RefSeq" id="WP_180848702.1">
    <property type="nucleotide sequence ID" value="NZ_CP047418.1"/>
</dbReference>
<protein>
    <submittedName>
        <fullName evidence="4">Histidine phosphatase family protein</fullName>
    </submittedName>
</protein>
<sequence length="223" mass="25610">MAFKLYLVRHGRTMLNHYRRLQGWCDSDLNDEGIAQANAAGRHLAHVKFDKIYYSGVGRTLKTAQLVIANNDYRDQLPTPVANYDFREQGFGFFEGNDAEQAWFMAGMPHGVKTYDEIVARYGMDAVLNFLKEADPFKDAENTTEFWTRVNRGLDGLRQTAHDGDNILITGHSILIRHMVNCFKPEFDILSEHLENGSVTRFTVTADDVTVDYYNHSRDDQEY</sequence>
<dbReference type="GO" id="GO:0043456">
    <property type="term" value="P:regulation of pentose-phosphate shunt"/>
    <property type="evidence" value="ECO:0007669"/>
    <property type="project" value="TreeGrafter"/>
</dbReference>
<evidence type="ECO:0000313" key="4">
    <source>
        <dbReference type="EMBL" id="QLL78517.1"/>
    </source>
</evidence>
<evidence type="ECO:0000313" key="5">
    <source>
        <dbReference type="Proteomes" id="UP000510886"/>
    </source>
</evidence>
<dbReference type="AlphaFoldDB" id="A0A7H9EMJ5"/>
<proteinExistence type="predicted"/>
<accession>A0A7H9EMJ5</accession>
<feature type="binding site" evidence="3">
    <location>
        <position position="59"/>
    </location>
    <ligand>
        <name>substrate</name>
    </ligand>
</feature>
<dbReference type="InterPro" id="IPR051695">
    <property type="entry name" value="Phosphoglycerate_Mutase"/>
</dbReference>
<reference evidence="4 5" key="1">
    <citation type="submission" date="2020-01" db="EMBL/GenBank/DDBJ databases">
        <title>Complete and circular genome sequences of six lactobacillus isolates from horses.</title>
        <authorList>
            <person name="Hassan H.M."/>
        </authorList>
    </citation>
    <scope>NUCLEOTIDE SEQUENCE [LARGE SCALE GENOMIC DNA]</scope>
    <source>
        <strain evidence="4 5">1A</strain>
    </source>
</reference>
<organism evidence="4 5">
    <name type="scientific">Ligilactobacillus saerimneri</name>
    <dbReference type="NCBI Taxonomy" id="228229"/>
    <lineage>
        <taxon>Bacteria</taxon>
        <taxon>Bacillati</taxon>
        <taxon>Bacillota</taxon>
        <taxon>Bacilli</taxon>
        <taxon>Lactobacillales</taxon>
        <taxon>Lactobacillaceae</taxon>
        <taxon>Ligilactobacillus</taxon>
    </lineage>
</organism>
<dbReference type="PANTHER" id="PTHR46517">
    <property type="entry name" value="FRUCTOSE-2,6-BISPHOSPHATASE TIGAR"/>
    <property type="match status" value="1"/>
</dbReference>
<evidence type="ECO:0000256" key="1">
    <source>
        <dbReference type="ARBA" id="ARBA00022801"/>
    </source>
</evidence>
<name>A0A7H9EMJ5_9LACO</name>
<dbReference type="KEGG" id="lsw:GTO87_07950"/>
<feature type="active site" description="Tele-phosphohistidine intermediate" evidence="2">
    <location>
        <position position="10"/>
    </location>
</feature>
<dbReference type="Proteomes" id="UP000510886">
    <property type="component" value="Chromosome"/>
</dbReference>
<gene>
    <name evidence="4" type="ORF">GTO87_07950</name>
</gene>
<dbReference type="EMBL" id="CP047418">
    <property type="protein sequence ID" value="QLL78517.1"/>
    <property type="molecule type" value="Genomic_DNA"/>
</dbReference>
<dbReference type="InterPro" id="IPR013078">
    <property type="entry name" value="His_Pase_superF_clade-1"/>
</dbReference>
<feature type="active site" description="Proton donor/acceptor" evidence="2">
    <location>
        <position position="88"/>
    </location>
</feature>
<evidence type="ECO:0000256" key="2">
    <source>
        <dbReference type="PIRSR" id="PIRSR613078-1"/>
    </source>
</evidence>
<dbReference type="Pfam" id="PF00300">
    <property type="entry name" value="His_Phos_1"/>
    <property type="match status" value="1"/>
</dbReference>
<dbReference type="Gene3D" id="3.40.50.1240">
    <property type="entry name" value="Phosphoglycerate mutase-like"/>
    <property type="match status" value="1"/>
</dbReference>
<dbReference type="SUPFAM" id="SSF53254">
    <property type="entry name" value="Phosphoglycerate mutase-like"/>
    <property type="match status" value="1"/>
</dbReference>
<dbReference type="SMART" id="SM00855">
    <property type="entry name" value="PGAM"/>
    <property type="match status" value="1"/>
</dbReference>
<dbReference type="CDD" id="cd07067">
    <property type="entry name" value="HP_PGM_like"/>
    <property type="match status" value="1"/>
</dbReference>
<dbReference type="GO" id="GO:0004331">
    <property type="term" value="F:fructose-2,6-bisphosphate 2-phosphatase activity"/>
    <property type="evidence" value="ECO:0007669"/>
    <property type="project" value="TreeGrafter"/>
</dbReference>